<dbReference type="RefSeq" id="XP_043132069.1">
    <property type="nucleotide sequence ID" value="XM_043284952.1"/>
</dbReference>
<gene>
    <name evidence="2" type="ORF">ACHE_10949S</name>
</gene>
<proteinExistence type="predicted"/>
<dbReference type="AlphaFoldDB" id="A0A7R7VEX5"/>
<keyword evidence="3" id="KW-1185">Reference proteome</keyword>
<dbReference type="KEGG" id="ache:ACHE_10949S"/>
<evidence type="ECO:0000256" key="1">
    <source>
        <dbReference type="SAM" id="MobiDB-lite"/>
    </source>
</evidence>
<organism evidence="2 3">
    <name type="scientific">Aspergillus chevalieri</name>
    <name type="common">Eurotium chevalieri</name>
    <dbReference type="NCBI Taxonomy" id="182096"/>
    <lineage>
        <taxon>Eukaryota</taxon>
        <taxon>Fungi</taxon>
        <taxon>Dikarya</taxon>
        <taxon>Ascomycota</taxon>
        <taxon>Pezizomycotina</taxon>
        <taxon>Eurotiomycetes</taxon>
        <taxon>Eurotiomycetidae</taxon>
        <taxon>Eurotiales</taxon>
        <taxon>Aspergillaceae</taxon>
        <taxon>Aspergillus</taxon>
        <taxon>Aspergillus subgen. Aspergillus</taxon>
    </lineage>
</organism>
<feature type="region of interest" description="Disordered" evidence="1">
    <location>
        <begin position="87"/>
        <end position="106"/>
    </location>
</feature>
<protein>
    <submittedName>
        <fullName evidence="2">Uncharacterized protein</fullName>
    </submittedName>
</protein>
<name>A0A7R7VEX5_ASPCH</name>
<dbReference type="GeneID" id="66977906"/>
<dbReference type="Proteomes" id="UP000637239">
    <property type="component" value="Chromosome 1"/>
</dbReference>
<sequence length="145" mass="17325">MEPEMRHYGVADPYQRSNEFYKDEFLCLWEVTESEVVGYWQWNDLVSNSCWYEEIVSPAFEKHERSFVRRKDGEALNMSTLRDALPDDTWPSFESDSPGPYTDWDTNSEEHEVYFLDEYDSYDSYDEVEEANATDDMFKVLEGDW</sequence>
<dbReference type="EMBL" id="AP024416">
    <property type="protein sequence ID" value="BCR83547.1"/>
    <property type="molecule type" value="Genomic_DNA"/>
</dbReference>
<evidence type="ECO:0000313" key="2">
    <source>
        <dbReference type="EMBL" id="BCR83547.1"/>
    </source>
</evidence>
<accession>A0A7R7VEX5</accession>
<reference evidence="2" key="1">
    <citation type="submission" date="2021-01" db="EMBL/GenBank/DDBJ databases">
        <authorList>
            <consortium name="Aspergillus chevalieri M1 genome sequencing consortium"/>
            <person name="Kazuki M."/>
            <person name="Futagami T."/>
        </authorList>
    </citation>
    <scope>NUCLEOTIDE SEQUENCE</scope>
    <source>
        <strain evidence="2">M1</strain>
    </source>
</reference>
<evidence type="ECO:0000313" key="3">
    <source>
        <dbReference type="Proteomes" id="UP000637239"/>
    </source>
</evidence>
<reference evidence="2" key="2">
    <citation type="submission" date="2021-02" db="EMBL/GenBank/DDBJ databases">
        <title>Aspergillus chevalieri M1 genome sequence.</title>
        <authorList>
            <person name="Kadooka C."/>
            <person name="Mori K."/>
            <person name="Futagami T."/>
        </authorList>
    </citation>
    <scope>NUCLEOTIDE SEQUENCE</scope>
    <source>
        <strain evidence="2">M1</strain>
    </source>
</reference>